<proteinExistence type="predicted"/>
<evidence type="ECO:0000313" key="2">
    <source>
        <dbReference type="EMBL" id="ADX44446.1"/>
    </source>
</evidence>
<protein>
    <submittedName>
        <fullName evidence="2">Uncharacterized protein</fullName>
    </submittedName>
</protein>
<evidence type="ECO:0000313" key="3">
    <source>
        <dbReference type="Proteomes" id="UP000002482"/>
    </source>
</evidence>
<name>F0Q5E7_PARA1</name>
<keyword evidence="3" id="KW-1185">Reference proteome</keyword>
<dbReference type="Proteomes" id="UP000002482">
    <property type="component" value="Chromosome"/>
</dbReference>
<reference evidence="2" key="1">
    <citation type="submission" date="2011-02" db="EMBL/GenBank/DDBJ databases">
        <title>Complete sequence of Acidovorax avenae subsp. avenae ATCC 19860.</title>
        <authorList>
            <consortium name="US DOE Joint Genome Institute"/>
            <person name="Lucas S."/>
            <person name="Copeland A."/>
            <person name="Lapidus A."/>
            <person name="Cheng J.-F."/>
            <person name="Goodwin L."/>
            <person name="Pitluck S."/>
            <person name="Chertkov O."/>
            <person name="Held B."/>
            <person name="Detter J.C."/>
            <person name="Han C."/>
            <person name="Tapia R."/>
            <person name="Land M."/>
            <person name="Hauser L."/>
            <person name="Kyrpides N."/>
            <person name="Ivanova N."/>
            <person name="Ovchinnikova G."/>
            <person name="Pagani I."/>
            <person name="Gordon S."/>
            <person name="Woyke T."/>
        </authorList>
    </citation>
    <scope>NUCLEOTIDE SEQUENCE</scope>
    <source>
        <strain evidence="2">ATCC 19860</strain>
    </source>
</reference>
<dbReference type="HOGENOM" id="CLU_3163423_0_0_4"/>
<feature type="region of interest" description="Disordered" evidence="1">
    <location>
        <begin position="1"/>
        <end position="47"/>
    </location>
</feature>
<dbReference type="GeneID" id="43402210"/>
<organism evidence="2 3">
    <name type="scientific">Paracidovorax avenae (strain ATCC 19860 / DSM 7227 / CCUG 15838 / JCM 20985 / LMG 2117 / NCPPB 1011)</name>
    <name type="common">Acidovorax avenae</name>
    <dbReference type="NCBI Taxonomy" id="643561"/>
    <lineage>
        <taxon>Bacteria</taxon>
        <taxon>Pseudomonadati</taxon>
        <taxon>Pseudomonadota</taxon>
        <taxon>Betaproteobacteria</taxon>
        <taxon>Burkholderiales</taxon>
        <taxon>Comamonadaceae</taxon>
        <taxon>Paracidovorax</taxon>
    </lineage>
</organism>
<dbReference type="EMBL" id="CP002521">
    <property type="protein sequence ID" value="ADX44446.1"/>
    <property type="molecule type" value="Genomic_DNA"/>
</dbReference>
<dbReference type="AlphaFoldDB" id="F0Q5E7"/>
<evidence type="ECO:0000256" key="1">
    <source>
        <dbReference type="SAM" id="MobiDB-lite"/>
    </source>
</evidence>
<dbReference type="RefSeq" id="WP_013593014.1">
    <property type="nucleotide sequence ID" value="NC_015138.1"/>
</dbReference>
<gene>
    <name evidence="2" type="ordered locus">Acav_0523</name>
</gene>
<dbReference type="KEGG" id="aaa:Acav_0523"/>
<accession>F0Q5E7</accession>
<feature type="compositionally biased region" description="Low complexity" evidence="1">
    <location>
        <begin position="24"/>
        <end position="47"/>
    </location>
</feature>
<sequence>MQRPADLQDGGLPMGGPSLRAVPRSGGERASSAGAAGRPRTGRGMVF</sequence>